<accession>A0A7Y1LD28</accession>
<evidence type="ECO:0000313" key="1">
    <source>
        <dbReference type="EMBL" id="NNA43873.1"/>
    </source>
</evidence>
<reference evidence="1 2" key="1">
    <citation type="journal article" date="2020" name="Front. Microbiol.">
        <title>Genetic Organization of the aprX-lipA2 Operon Affects the Proteolytic Potential of Pseudomonas Species in Milk.</title>
        <authorList>
            <person name="Maier C."/>
            <person name="Huptas C."/>
            <person name="von Neubeck M."/>
            <person name="Scherer S."/>
            <person name="Wenning M."/>
            <person name="Lucking G."/>
        </authorList>
    </citation>
    <scope>NUCLEOTIDE SEQUENCE [LARGE SCALE GENOMIC DNA]</scope>
    <source>
        <strain evidence="1 2">WS 4997</strain>
    </source>
</reference>
<proteinExistence type="predicted"/>
<evidence type="ECO:0000313" key="2">
    <source>
        <dbReference type="Proteomes" id="UP000583279"/>
    </source>
</evidence>
<dbReference type="AlphaFoldDB" id="A0A7Y1LD28"/>
<dbReference type="Proteomes" id="UP000583279">
    <property type="component" value="Unassembled WGS sequence"/>
</dbReference>
<dbReference type="RefSeq" id="WP_169855509.1">
    <property type="nucleotide sequence ID" value="NZ_JAAQYK010000002.1"/>
</dbReference>
<comment type="caution">
    <text evidence="1">The sequence shown here is derived from an EMBL/GenBank/DDBJ whole genome shotgun (WGS) entry which is preliminary data.</text>
</comment>
<protein>
    <submittedName>
        <fullName evidence="1">Uncharacterized protein</fullName>
    </submittedName>
</protein>
<name>A0A7Y1LD28_9PSED</name>
<organism evidence="1 2">
    <name type="scientific">Pseudomonas lactis</name>
    <dbReference type="NCBI Taxonomy" id="1615674"/>
    <lineage>
        <taxon>Bacteria</taxon>
        <taxon>Pseudomonadati</taxon>
        <taxon>Pseudomonadota</taxon>
        <taxon>Gammaproteobacteria</taxon>
        <taxon>Pseudomonadales</taxon>
        <taxon>Pseudomonadaceae</taxon>
        <taxon>Pseudomonas</taxon>
    </lineage>
</organism>
<dbReference type="EMBL" id="JAAQYK010000002">
    <property type="protein sequence ID" value="NNA43873.1"/>
    <property type="molecule type" value="Genomic_DNA"/>
</dbReference>
<sequence length="217" mass="24634">MKGFRSILNAQHVARLYLENKSIDGISKRAGVSDELTRFAFTLALRGVHPNSLDSITDFRLEDVVGLLLADKETTQDLKDEFDEFRVLWRRLHDRERDRRDAIWRLELIEPRSKSAEPFLELLSAIRDADETDPIGEACAFGIDEVVALVPITSVSGSIDYVGYDDIPEPWCERFLQASAGSTATIRGGYASDWEKFVRLWTAEMEMIKKHQEAAQG</sequence>
<gene>
    <name evidence="1" type="ORF">HBO18_06975</name>
</gene>